<reference evidence="1" key="1">
    <citation type="journal article" date="2022" name="bioRxiv">
        <title>Sequencing and chromosome-scale assembly of the giantPleurodeles waltlgenome.</title>
        <authorList>
            <person name="Brown T."/>
            <person name="Elewa A."/>
            <person name="Iarovenko S."/>
            <person name="Subramanian E."/>
            <person name="Araus A.J."/>
            <person name="Petzold A."/>
            <person name="Susuki M."/>
            <person name="Suzuki K.-i.T."/>
            <person name="Hayashi T."/>
            <person name="Toyoda A."/>
            <person name="Oliveira C."/>
            <person name="Osipova E."/>
            <person name="Leigh N.D."/>
            <person name="Simon A."/>
            <person name="Yun M.H."/>
        </authorList>
    </citation>
    <scope>NUCLEOTIDE SEQUENCE</scope>
    <source>
        <strain evidence="1">20211129_DDA</strain>
        <tissue evidence="1">Liver</tissue>
    </source>
</reference>
<proteinExistence type="predicted"/>
<evidence type="ECO:0000313" key="1">
    <source>
        <dbReference type="EMBL" id="KAJ1185027.1"/>
    </source>
</evidence>
<comment type="caution">
    <text evidence="1">The sequence shown here is derived from an EMBL/GenBank/DDBJ whole genome shotgun (WGS) entry which is preliminary data.</text>
</comment>
<organism evidence="1 2">
    <name type="scientific">Pleurodeles waltl</name>
    <name type="common">Iberian ribbed newt</name>
    <dbReference type="NCBI Taxonomy" id="8319"/>
    <lineage>
        <taxon>Eukaryota</taxon>
        <taxon>Metazoa</taxon>
        <taxon>Chordata</taxon>
        <taxon>Craniata</taxon>
        <taxon>Vertebrata</taxon>
        <taxon>Euteleostomi</taxon>
        <taxon>Amphibia</taxon>
        <taxon>Batrachia</taxon>
        <taxon>Caudata</taxon>
        <taxon>Salamandroidea</taxon>
        <taxon>Salamandridae</taxon>
        <taxon>Pleurodelinae</taxon>
        <taxon>Pleurodeles</taxon>
    </lineage>
</organism>
<evidence type="ECO:0000313" key="2">
    <source>
        <dbReference type="Proteomes" id="UP001066276"/>
    </source>
</evidence>
<accession>A0AAV7UBI0</accession>
<keyword evidence="2" id="KW-1185">Reference proteome</keyword>
<sequence>MPITCLRACSSFLNGKEPGWEKACTPCPPTLPCPFKVRESLGGWGSAYPSPAQRPQKTTSLYVVVKLPCTFKARESLGGRGSAYAPEALLDPLPAWSCLAGSVTTEHLLPLCCGASPAELRRPRGCPLLCPIFSLRKTSCGDALSAESRHPRGCPLLGPIPWVLQARPLTGEVCERTGLLPVCSYVGLLPGELVRRRGPAGVQLGRRRAACLEPPGCRKTAVGPRGAFLRLHRREVRRAAGGGALGGLVGPRPPGKM</sequence>
<name>A0AAV7UBI0_PLEWA</name>
<dbReference type="AlphaFoldDB" id="A0AAV7UBI0"/>
<gene>
    <name evidence="1" type="ORF">NDU88_001823</name>
</gene>
<protein>
    <submittedName>
        <fullName evidence="1">Uncharacterized protein</fullName>
    </submittedName>
</protein>
<dbReference type="Proteomes" id="UP001066276">
    <property type="component" value="Chromosome 3_1"/>
</dbReference>
<dbReference type="EMBL" id="JANPWB010000005">
    <property type="protein sequence ID" value="KAJ1185027.1"/>
    <property type="molecule type" value="Genomic_DNA"/>
</dbReference>